<keyword evidence="4" id="KW-0548">Nucleotidyltransferase</keyword>
<name>A0A8S3QL61_MYTED</name>
<dbReference type="PANTHER" id="PTHR10656:SF42">
    <property type="entry name" value="CYCLIC GMP-AMP SYNTHASE-LIKE PROTEIN-RELATED"/>
    <property type="match status" value="1"/>
</dbReference>
<organism evidence="13 14">
    <name type="scientific">Mytilus edulis</name>
    <name type="common">Blue mussel</name>
    <dbReference type="NCBI Taxonomy" id="6550"/>
    <lineage>
        <taxon>Eukaryota</taxon>
        <taxon>Metazoa</taxon>
        <taxon>Spiralia</taxon>
        <taxon>Lophotrochozoa</taxon>
        <taxon>Mollusca</taxon>
        <taxon>Bivalvia</taxon>
        <taxon>Autobranchia</taxon>
        <taxon>Pteriomorphia</taxon>
        <taxon>Mytilida</taxon>
        <taxon>Mytiloidea</taxon>
        <taxon>Mytilidae</taxon>
        <taxon>Mytilinae</taxon>
        <taxon>Mytilus</taxon>
    </lineage>
</organism>
<comment type="cofactor">
    <cofactor evidence="1">
        <name>Mg(2+)</name>
        <dbReference type="ChEBI" id="CHEBI:18420"/>
    </cofactor>
</comment>
<evidence type="ECO:0000256" key="3">
    <source>
        <dbReference type="ARBA" id="ARBA00022679"/>
    </source>
</evidence>
<accession>A0A8S3QL61</accession>
<dbReference type="SUPFAM" id="SSF144232">
    <property type="entry name" value="HIT/MYND zinc finger-like"/>
    <property type="match status" value="1"/>
</dbReference>
<dbReference type="InterPro" id="IPR046903">
    <property type="entry name" value="Mab-21-like_nuc_Trfase"/>
</dbReference>
<dbReference type="AlphaFoldDB" id="A0A8S3QL61"/>
<dbReference type="Proteomes" id="UP000683360">
    <property type="component" value="Unassembled WGS sequence"/>
</dbReference>
<keyword evidence="6" id="KW-0547">Nucleotide-binding</keyword>
<evidence type="ECO:0000256" key="9">
    <source>
        <dbReference type="ARBA" id="ARBA00022840"/>
    </source>
</evidence>
<sequence length="726" mass="86163">MSVYIVGSQCEGTYTSDHLNDLDILQCDENGFVVEDIEKSDQNHSSLLIVTECYTSPGYCKLQLVFRGIPFTHVQWPFIVNPWKTVIYMLDRSGRVVLYDLPPTYDDKFFFSRSRNKPASKCIERNFDMVICYRCKAWPSMADEWLQRHRHYEWPTEDMVLKLKSLGFFVIKKGHPLSSEIDLEWRISFSLQERELMFSLTDVQHKCYMVLKMLNRDIIKLDYIASYHWKTCLFYTIEENSKHVWKREHLFYCVRLCIHRMLKWVKCGFCPNYFIPGDNLFDGRLNNECRIILEKVLREFLNVGFNSLGYIKSANICYYMKLRRSAQWFQWLQTESQELFKNALLEIHLRTIGDTCFVFNRHILELYYFRNKQNIFIFIKNVWLTLTYIQRFDNITEHTADDTKTSLSLLTPHIYTCLASNISAMAIQHPYLKARGFLLFGAYTYFMKGGLSGYLKFVSVLYAVGMYEESEWYLDQLDDEYIKRNTAWCICRYMNSDITTTLNNINKTSQSNVSTCIWFLPSEVPITLDAMQYEMFRNFDTCLHENKNEAFICRMNSRAIVDSSIYLFLLKFEIKKKLRKFQECNDAFSNMLSLYRDQNVRHVDVACNLMAWCLNSDGQTVMALRCLKMSWQLMNYQDFIFVFLKDKMKHFPFNAAKIHALVSLYKAWFAKKPTCSKFCVQCFDSIQDLKKCSRCKITAYCSKQCQKKNWTIHKSVCKIVSRHSYQ</sequence>
<dbReference type="InterPro" id="IPR024810">
    <property type="entry name" value="MAB21L/cGLR"/>
</dbReference>
<dbReference type="OrthoDB" id="6126910at2759"/>
<keyword evidence="14" id="KW-1185">Reference proteome</keyword>
<gene>
    <name evidence="13" type="ORF">MEDL_12173</name>
</gene>
<dbReference type="EMBL" id="CAJPWZ010000645">
    <property type="protein sequence ID" value="CAG2197355.1"/>
    <property type="molecule type" value="Genomic_DNA"/>
</dbReference>
<dbReference type="SMART" id="SM01265">
    <property type="entry name" value="Mab-21"/>
    <property type="match status" value="1"/>
</dbReference>
<evidence type="ECO:0000256" key="2">
    <source>
        <dbReference type="ARBA" id="ARBA00008307"/>
    </source>
</evidence>
<keyword evidence="3" id="KW-0808">Transferase</keyword>
<dbReference type="GO" id="GO:0016779">
    <property type="term" value="F:nucleotidyltransferase activity"/>
    <property type="evidence" value="ECO:0007669"/>
    <property type="project" value="UniProtKB-KW"/>
</dbReference>
<proteinExistence type="inferred from homology"/>
<dbReference type="Gene3D" id="6.10.140.2220">
    <property type="match status" value="1"/>
</dbReference>
<feature type="domain" description="MYND-type" evidence="12">
    <location>
        <begin position="679"/>
        <end position="717"/>
    </location>
</feature>
<evidence type="ECO:0000256" key="11">
    <source>
        <dbReference type="PROSITE-ProRule" id="PRU00134"/>
    </source>
</evidence>
<dbReference type="InterPro" id="IPR002893">
    <property type="entry name" value="Znf_MYND"/>
</dbReference>
<evidence type="ECO:0000259" key="12">
    <source>
        <dbReference type="PROSITE" id="PS50865"/>
    </source>
</evidence>
<dbReference type="PANTHER" id="PTHR10656">
    <property type="entry name" value="CELL FATE DETERMINING PROTEIN MAB21-RELATED"/>
    <property type="match status" value="1"/>
</dbReference>
<evidence type="ECO:0000256" key="4">
    <source>
        <dbReference type="ARBA" id="ARBA00022695"/>
    </source>
</evidence>
<keyword evidence="8" id="KW-0862">Zinc</keyword>
<dbReference type="Gene3D" id="1.10.1410.40">
    <property type="match status" value="1"/>
</dbReference>
<evidence type="ECO:0000256" key="7">
    <source>
        <dbReference type="ARBA" id="ARBA00022771"/>
    </source>
</evidence>
<evidence type="ECO:0000256" key="1">
    <source>
        <dbReference type="ARBA" id="ARBA00001946"/>
    </source>
</evidence>
<evidence type="ECO:0000313" key="14">
    <source>
        <dbReference type="Proteomes" id="UP000683360"/>
    </source>
</evidence>
<dbReference type="GO" id="GO:0008270">
    <property type="term" value="F:zinc ion binding"/>
    <property type="evidence" value="ECO:0007669"/>
    <property type="project" value="UniProtKB-KW"/>
</dbReference>
<keyword evidence="7 11" id="KW-0863">Zinc-finger</keyword>
<evidence type="ECO:0000256" key="6">
    <source>
        <dbReference type="ARBA" id="ARBA00022741"/>
    </source>
</evidence>
<evidence type="ECO:0000313" key="13">
    <source>
        <dbReference type="EMBL" id="CAG2197355.1"/>
    </source>
</evidence>
<protein>
    <recommendedName>
        <fullName evidence="12">MYND-type domain-containing protein</fullName>
    </recommendedName>
</protein>
<dbReference type="PROSITE" id="PS50865">
    <property type="entry name" value="ZF_MYND_2"/>
    <property type="match status" value="1"/>
</dbReference>
<keyword evidence="9" id="KW-0067">ATP-binding</keyword>
<keyword evidence="10" id="KW-0460">Magnesium</keyword>
<dbReference type="GO" id="GO:0005524">
    <property type="term" value="F:ATP binding"/>
    <property type="evidence" value="ECO:0007669"/>
    <property type="project" value="UniProtKB-KW"/>
</dbReference>
<dbReference type="Pfam" id="PF01753">
    <property type="entry name" value="zf-MYND"/>
    <property type="match status" value="1"/>
</dbReference>
<evidence type="ECO:0000256" key="10">
    <source>
        <dbReference type="ARBA" id="ARBA00022842"/>
    </source>
</evidence>
<keyword evidence="5" id="KW-0479">Metal-binding</keyword>
<dbReference type="InterPro" id="IPR046906">
    <property type="entry name" value="Mab-21_HhH/H2TH-like"/>
</dbReference>
<dbReference type="Pfam" id="PF03281">
    <property type="entry name" value="Mab-21"/>
    <property type="match status" value="1"/>
</dbReference>
<reference evidence="13" key="1">
    <citation type="submission" date="2021-03" db="EMBL/GenBank/DDBJ databases">
        <authorList>
            <person name="Bekaert M."/>
        </authorList>
    </citation>
    <scope>NUCLEOTIDE SEQUENCE</scope>
</reference>
<comment type="caution">
    <text evidence="13">The sequence shown here is derived from an EMBL/GenBank/DDBJ whole genome shotgun (WGS) entry which is preliminary data.</text>
</comment>
<evidence type="ECO:0000256" key="8">
    <source>
        <dbReference type="ARBA" id="ARBA00022833"/>
    </source>
</evidence>
<comment type="similarity">
    <text evidence="2">Belongs to the mab-21 family.</text>
</comment>
<dbReference type="Pfam" id="PF20266">
    <property type="entry name" value="Mab-21_C"/>
    <property type="match status" value="1"/>
</dbReference>
<evidence type="ECO:0000256" key="5">
    <source>
        <dbReference type="ARBA" id="ARBA00022723"/>
    </source>
</evidence>